<dbReference type="Gene3D" id="2.130.10.30">
    <property type="entry name" value="Regulator of chromosome condensation 1/beta-lactamase-inhibitor protein II"/>
    <property type="match status" value="2"/>
</dbReference>
<dbReference type="PROSITE" id="PS50012">
    <property type="entry name" value="RCC1_3"/>
    <property type="match status" value="3"/>
</dbReference>
<protein>
    <submittedName>
        <fullName evidence="2">Uncharacterized protein</fullName>
    </submittedName>
</protein>
<feature type="repeat" description="RCC1" evidence="1">
    <location>
        <begin position="206"/>
        <end position="258"/>
    </location>
</feature>
<dbReference type="EMBL" id="NPIC01000002">
    <property type="protein sequence ID" value="RDL39007.1"/>
    <property type="molecule type" value="Genomic_DNA"/>
</dbReference>
<dbReference type="STRING" id="2656787.A0A370TU00"/>
<dbReference type="PANTHER" id="PTHR45982">
    <property type="entry name" value="REGULATOR OF CHROMOSOME CONDENSATION"/>
    <property type="match status" value="1"/>
</dbReference>
<comment type="caution">
    <text evidence="2">The sequence shown here is derived from an EMBL/GenBank/DDBJ whole genome shotgun (WGS) entry which is preliminary data.</text>
</comment>
<organism evidence="2 3">
    <name type="scientific">Venustampulla echinocandica</name>
    <dbReference type="NCBI Taxonomy" id="2656787"/>
    <lineage>
        <taxon>Eukaryota</taxon>
        <taxon>Fungi</taxon>
        <taxon>Dikarya</taxon>
        <taxon>Ascomycota</taxon>
        <taxon>Pezizomycotina</taxon>
        <taxon>Leotiomycetes</taxon>
        <taxon>Helotiales</taxon>
        <taxon>Pleuroascaceae</taxon>
        <taxon>Venustampulla</taxon>
    </lineage>
</organism>
<feature type="repeat" description="RCC1" evidence="1">
    <location>
        <begin position="149"/>
        <end position="205"/>
    </location>
</feature>
<reference evidence="2 3" key="1">
    <citation type="journal article" date="2018" name="IMA Fungus">
        <title>IMA Genome-F 9: Draft genome sequence of Annulohypoxylon stygium, Aspergillus mulundensis, Berkeleyomyces basicola (syn. Thielaviopsis basicola), Ceratocystis smalleyi, two Cercospora beticola strains, Coleophoma cylindrospora, Fusarium fracticaudum, Phialophora cf. hyalina, and Morchella septimelata.</title>
        <authorList>
            <person name="Wingfield B.D."/>
            <person name="Bills G.F."/>
            <person name="Dong Y."/>
            <person name="Huang W."/>
            <person name="Nel W.J."/>
            <person name="Swalarsk-Parry B.S."/>
            <person name="Vaghefi N."/>
            <person name="Wilken P.M."/>
            <person name="An Z."/>
            <person name="de Beer Z.W."/>
            <person name="De Vos L."/>
            <person name="Chen L."/>
            <person name="Duong T.A."/>
            <person name="Gao Y."/>
            <person name="Hammerbacher A."/>
            <person name="Kikkert J.R."/>
            <person name="Li Y."/>
            <person name="Li H."/>
            <person name="Li K."/>
            <person name="Li Q."/>
            <person name="Liu X."/>
            <person name="Ma X."/>
            <person name="Naidoo K."/>
            <person name="Pethybridge S.J."/>
            <person name="Sun J."/>
            <person name="Steenkamp E.T."/>
            <person name="van der Nest M.A."/>
            <person name="van Wyk S."/>
            <person name="Wingfield M.J."/>
            <person name="Xiong C."/>
            <person name="Yue Q."/>
            <person name="Zhang X."/>
        </authorList>
    </citation>
    <scope>NUCLEOTIDE SEQUENCE [LARGE SCALE GENOMIC DNA]</scope>
    <source>
        <strain evidence="2 3">BP 5553</strain>
    </source>
</reference>
<dbReference type="PANTHER" id="PTHR45982:SF1">
    <property type="entry name" value="REGULATOR OF CHROMOSOME CONDENSATION"/>
    <property type="match status" value="1"/>
</dbReference>
<keyword evidence="3" id="KW-1185">Reference proteome</keyword>
<evidence type="ECO:0000256" key="1">
    <source>
        <dbReference type="PROSITE-ProRule" id="PRU00235"/>
    </source>
</evidence>
<dbReference type="AlphaFoldDB" id="A0A370TU00"/>
<evidence type="ECO:0000313" key="3">
    <source>
        <dbReference type="Proteomes" id="UP000254866"/>
    </source>
</evidence>
<dbReference type="GeneID" id="43596196"/>
<accession>A0A370TU00</accession>
<dbReference type="SUPFAM" id="SSF50985">
    <property type="entry name" value="RCC1/BLIP-II"/>
    <property type="match status" value="1"/>
</dbReference>
<dbReference type="Proteomes" id="UP000254866">
    <property type="component" value="Unassembled WGS sequence"/>
</dbReference>
<evidence type="ECO:0000313" key="2">
    <source>
        <dbReference type="EMBL" id="RDL39007.1"/>
    </source>
</evidence>
<feature type="repeat" description="RCC1" evidence="1">
    <location>
        <begin position="259"/>
        <end position="312"/>
    </location>
</feature>
<dbReference type="InterPro" id="IPR051553">
    <property type="entry name" value="Ran_GTPase-activating"/>
</dbReference>
<dbReference type="Pfam" id="PF13540">
    <property type="entry name" value="RCC1_2"/>
    <property type="match status" value="1"/>
</dbReference>
<dbReference type="RefSeq" id="XP_031871663.1">
    <property type="nucleotide sequence ID" value="XM_032011970.1"/>
</dbReference>
<proteinExistence type="predicted"/>
<dbReference type="OrthoDB" id="5370059at2759"/>
<sequence length="313" mass="33965">MELWACGFNAWGQLEFGSAHADAHSPADHRQDVTSFQCVLTDPVIEFIRGSVSATLIHRSSERVLAGVPDPFLQLLQSGNYQNNPNHVAIAGNDQVAAAKLDNMDSTVNTHRSIQAYLENIALYSTNVGGAVKEIVANRTAFHALTREGDVVSWGDPRFQAALGREPTHEGLERGTMIEDLRDLPTGPIRKISSGGFTTASLTEGNDLYVWGDQARPELPRTRFFDELTGEPAAVDVFGHDILDVAVGEGYIIVLTTGQKLFVTGSNSNGQLGLPNKSHATGWEEVVLPLRQGQMMVHVNVGYKNSFVLVDSA</sequence>
<name>A0A370TU00_9HELO</name>
<dbReference type="InterPro" id="IPR000408">
    <property type="entry name" value="Reg_chr_condens"/>
</dbReference>
<dbReference type="InterPro" id="IPR009091">
    <property type="entry name" value="RCC1/BLIP-II"/>
</dbReference>
<gene>
    <name evidence="2" type="ORF">BP5553_03347</name>
</gene>